<evidence type="ECO:0000259" key="8">
    <source>
        <dbReference type="Pfam" id="PF14416"/>
    </source>
</evidence>
<feature type="domain" description="Trichome birefringence-like C-terminal" evidence="7">
    <location>
        <begin position="99"/>
        <end position="175"/>
    </location>
</feature>
<feature type="domain" description="Trichome birefringence-like C-terminal" evidence="7">
    <location>
        <begin position="285"/>
        <end position="483"/>
    </location>
</feature>
<dbReference type="InterPro" id="IPR029962">
    <property type="entry name" value="TBL"/>
</dbReference>
<accession>A0A8X8ZL94</accession>
<evidence type="ECO:0000256" key="6">
    <source>
        <dbReference type="ARBA" id="ARBA00023136"/>
    </source>
</evidence>
<evidence type="ECO:0000259" key="7">
    <source>
        <dbReference type="Pfam" id="PF13839"/>
    </source>
</evidence>
<dbReference type="InterPro" id="IPR026057">
    <property type="entry name" value="TBL_C"/>
</dbReference>
<dbReference type="InterPro" id="IPR025846">
    <property type="entry name" value="TBL_N"/>
</dbReference>
<keyword evidence="5" id="KW-1133">Transmembrane helix</keyword>
<reference evidence="9" key="1">
    <citation type="submission" date="2018-01" db="EMBL/GenBank/DDBJ databases">
        <authorList>
            <person name="Mao J.F."/>
        </authorList>
    </citation>
    <scope>NUCLEOTIDE SEQUENCE</scope>
    <source>
        <strain evidence="9">Huo1</strain>
        <tissue evidence="9">Leaf</tissue>
    </source>
</reference>
<sequence length="492" mass="55902">MPMASKLSPKLIICLILPSCYLILFHSSFPLLLPQSKTPISPLTSCNLSDGRWILDPSRNPAYDSACPFHRNAWNCLKNQRANMARINSWKWSPHACDLDRLDPVRFLNLMRDRSIGLVGDSLNENFLVALLCVLRLGDAGARKWKRRGAWRGAYFPKFNVTVAYHRAVLLARYEFHCIIEVAGIWKLGLCLMVIRLELDAADRVAYCFSRDLCSQLTMIESLQVLRSYLGVPDTQTLDCMKLREKETADASVVNVSPWYWLSLPLGIFRWQTKQPGFSGQDGVKGIYRVDVDIPADDWANISDFYDVLVFNTGHWWGPDKFPEETPLVFFKDGQPIHPPLDLTGGLKVVVKNMVSHIEKAFPKKTLKFWRLQSPRHFHGGDWNKNGSCLFDNPLEESELDLWFDPANSGTNREARMVNAVIAEALKGTSIIALELSRLSEWRADGHPAVWLGKKDAVAVWGQDCMHWCLPGVPDTWVDILAQLITYNFTPL</sequence>
<evidence type="ECO:0000256" key="5">
    <source>
        <dbReference type="ARBA" id="ARBA00022989"/>
    </source>
</evidence>
<keyword evidence="6" id="KW-0472">Membrane</keyword>
<proteinExistence type="inferred from homology"/>
<dbReference type="Pfam" id="PF14416">
    <property type="entry name" value="PMR5N"/>
    <property type="match status" value="1"/>
</dbReference>
<comment type="caution">
    <text evidence="9">The sequence shown here is derived from an EMBL/GenBank/DDBJ whole genome shotgun (WGS) entry which is preliminary data.</text>
</comment>
<dbReference type="GO" id="GO:0016413">
    <property type="term" value="F:O-acetyltransferase activity"/>
    <property type="evidence" value="ECO:0007669"/>
    <property type="project" value="InterPro"/>
</dbReference>
<keyword evidence="4" id="KW-0735">Signal-anchor</keyword>
<evidence type="ECO:0000256" key="2">
    <source>
        <dbReference type="ARBA" id="ARBA00007727"/>
    </source>
</evidence>
<reference evidence="9" key="2">
    <citation type="submission" date="2020-08" db="EMBL/GenBank/DDBJ databases">
        <title>Plant Genome Project.</title>
        <authorList>
            <person name="Zhang R.-G."/>
        </authorList>
    </citation>
    <scope>NUCLEOTIDE SEQUENCE</scope>
    <source>
        <strain evidence="9">Huo1</strain>
        <tissue evidence="9">Leaf</tissue>
    </source>
</reference>
<dbReference type="GO" id="GO:0005794">
    <property type="term" value="C:Golgi apparatus"/>
    <property type="evidence" value="ECO:0007669"/>
    <property type="project" value="TreeGrafter"/>
</dbReference>
<dbReference type="Proteomes" id="UP000298416">
    <property type="component" value="Unassembled WGS sequence"/>
</dbReference>
<evidence type="ECO:0008006" key="11">
    <source>
        <dbReference type="Google" id="ProtNLM"/>
    </source>
</evidence>
<evidence type="ECO:0000256" key="1">
    <source>
        <dbReference type="ARBA" id="ARBA00004167"/>
    </source>
</evidence>
<protein>
    <recommendedName>
        <fullName evidence="11">Protein trichome birefringence-like 12</fullName>
    </recommendedName>
</protein>
<keyword evidence="3" id="KW-0812">Transmembrane</keyword>
<dbReference type="Pfam" id="PF13839">
    <property type="entry name" value="PC-Esterase"/>
    <property type="match status" value="2"/>
</dbReference>
<dbReference type="AlphaFoldDB" id="A0A8X8ZL94"/>
<comment type="subcellular location">
    <subcellularLocation>
        <location evidence="1">Membrane</location>
        <topology evidence="1">Single-pass membrane protein</topology>
    </subcellularLocation>
</comment>
<evidence type="ECO:0000256" key="3">
    <source>
        <dbReference type="ARBA" id="ARBA00022692"/>
    </source>
</evidence>
<feature type="domain" description="Trichome birefringence-like N-terminal" evidence="8">
    <location>
        <begin position="45"/>
        <end position="98"/>
    </location>
</feature>
<evidence type="ECO:0000313" key="9">
    <source>
        <dbReference type="EMBL" id="KAG6409092.1"/>
    </source>
</evidence>
<evidence type="ECO:0000313" key="10">
    <source>
        <dbReference type="Proteomes" id="UP000298416"/>
    </source>
</evidence>
<dbReference type="EMBL" id="PNBA02000011">
    <property type="protein sequence ID" value="KAG6409092.1"/>
    <property type="molecule type" value="Genomic_DNA"/>
</dbReference>
<dbReference type="PANTHER" id="PTHR32285:SF23">
    <property type="entry name" value="PROTEIN TRICHOME BIREFRINGENCE-LIKE 12"/>
    <property type="match status" value="1"/>
</dbReference>
<comment type="similarity">
    <text evidence="2">Belongs to the PC-esterase family. TBL subfamily.</text>
</comment>
<dbReference type="GO" id="GO:0016020">
    <property type="term" value="C:membrane"/>
    <property type="evidence" value="ECO:0007669"/>
    <property type="project" value="UniProtKB-SubCell"/>
</dbReference>
<organism evidence="9">
    <name type="scientific">Salvia splendens</name>
    <name type="common">Scarlet sage</name>
    <dbReference type="NCBI Taxonomy" id="180675"/>
    <lineage>
        <taxon>Eukaryota</taxon>
        <taxon>Viridiplantae</taxon>
        <taxon>Streptophyta</taxon>
        <taxon>Embryophyta</taxon>
        <taxon>Tracheophyta</taxon>
        <taxon>Spermatophyta</taxon>
        <taxon>Magnoliopsida</taxon>
        <taxon>eudicotyledons</taxon>
        <taxon>Gunneridae</taxon>
        <taxon>Pentapetalae</taxon>
        <taxon>asterids</taxon>
        <taxon>lamiids</taxon>
        <taxon>Lamiales</taxon>
        <taxon>Lamiaceae</taxon>
        <taxon>Nepetoideae</taxon>
        <taxon>Mentheae</taxon>
        <taxon>Salviinae</taxon>
        <taxon>Salvia</taxon>
        <taxon>Salvia subgen. Calosphace</taxon>
        <taxon>core Calosphace</taxon>
    </lineage>
</organism>
<dbReference type="PANTHER" id="PTHR32285">
    <property type="entry name" value="PROTEIN TRICHOME BIREFRINGENCE-LIKE 9-RELATED"/>
    <property type="match status" value="1"/>
</dbReference>
<name>A0A8X8ZL94_SALSN</name>
<keyword evidence="10" id="KW-1185">Reference proteome</keyword>
<gene>
    <name evidence="9" type="ORF">SASPL_132124</name>
</gene>
<evidence type="ECO:0000256" key="4">
    <source>
        <dbReference type="ARBA" id="ARBA00022968"/>
    </source>
</evidence>